<dbReference type="Gene3D" id="3.90.76.10">
    <property type="entry name" value="Dipeptide-binding Protein, Domain 1"/>
    <property type="match status" value="1"/>
</dbReference>
<comment type="caution">
    <text evidence="4">The sequence shown here is derived from an EMBL/GenBank/DDBJ whole genome shotgun (WGS) entry which is preliminary data.</text>
</comment>
<dbReference type="PANTHER" id="PTHR30290">
    <property type="entry name" value="PERIPLASMIC BINDING COMPONENT OF ABC TRANSPORTER"/>
    <property type="match status" value="1"/>
</dbReference>
<reference evidence="4 5" key="1">
    <citation type="submission" date="2014-12" db="EMBL/GenBank/DDBJ databases">
        <title>Comparative genomics of the lactic acid bacteria isolated from the honey bee gut.</title>
        <authorList>
            <person name="Ellegaard K.M."/>
            <person name="Tamarit D."/>
            <person name="Javelind E."/>
            <person name="Olofsson T."/>
            <person name="Andersson S.G."/>
            <person name="Vasquez A."/>
        </authorList>
    </citation>
    <scope>NUCLEOTIDE SEQUENCE [LARGE SCALE GENOMIC DNA]</scope>
    <source>
        <strain evidence="4 5">Bin2</strain>
    </source>
</reference>
<dbReference type="InterPro" id="IPR030678">
    <property type="entry name" value="Peptide/Ni-bd"/>
</dbReference>
<dbReference type="PROSITE" id="PS51257">
    <property type="entry name" value="PROKAR_LIPOPROTEIN"/>
    <property type="match status" value="1"/>
</dbReference>
<dbReference type="PATRIC" id="fig|1684.4.peg.595"/>
<feature type="region of interest" description="Disordered" evidence="1">
    <location>
        <begin position="28"/>
        <end position="48"/>
    </location>
</feature>
<gene>
    <name evidence="4" type="ORF">JF69_05520</name>
</gene>
<feature type="chain" id="PRO_5039100325" evidence="2">
    <location>
        <begin position="22"/>
        <end position="559"/>
    </location>
</feature>
<evidence type="ECO:0000313" key="4">
    <source>
        <dbReference type="EMBL" id="KJY52013.1"/>
    </source>
</evidence>
<feature type="signal peptide" evidence="2">
    <location>
        <begin position="1"/>
        <end position="21"/>
    </location>
</feature>
<dbReference type="GO" id="GO:0042597">
    <property type="term" value="C:periplasmic space"/>
    <property type="evidence" value="ECO:0007669"/>
    <property type="project" value="UniProtKB-ARBA"/>
</dbReference>
<dbReference type="PIRSF" id="PIRSF002741">
    <property type="entry name" value="MppA"/>
    <property type="match status" value="1"/>
</dbReference>
<feature type="domain" description="Solute-binding protein family 5" evidence="3">
    <location>
        <begin position="92"/>
        <end position="474"/>
    </location>
</feature>
<keyword evidence="2" id="KW-0732">Signal</keyword>
<evidence type="ECO:0000259" key="3">
    <source>
        <dbReference type="Pfam" id="PF00496"/>
    </source>
</evidence>
<dbReference type="Pfam" id="PF00496">
    <property type="entry name" value="SBP_bac_5"/>
    <property type="match status" value="1"/>
</dbReference>
<dbReference type="GO" id="GO:0043190">
    <property type="term" value="C:ATP-binding cassette (ABC) transporter complex"/>
    <property type="evidence" value="ECO:0007669"/>
    <property type="project" value="InterPro"/>
</dbReference>
<evidence type="ECO:0000256" key="1">
    <source>
        <dbReference type="SAM" id="MobiDB-lite"/>
    </source>
</evidence>
<dbReference type="Gene3D" id="3.10.105.10">
    <property type="entry name" value="Dipeptide-binding Protein, Domain 3"/>
    <property type="match status" value="1"/>
</dbReference>
<dbReference type="Gene3D" id="3.40.190.10">
    <property type="entry name" value="Periplasmic binding protein-like II"/>
    <property type="match status" value="1"/>
</dbReference>
<dbReference type="AlphaFoldDB" id="A0A0F4L1A6"/>
<proteinExistence type="predicted"/>
<dbReference type="InterPro" id="IPR039424">
    <property type="entry name" value="SBP_5"/>
</dbReference>
<dbReference type="CDD" id="cd00995">
    <property type="entry name" value="PBP2_NikA_DppA_OppA_like"/>
    <property type="match status" value="1"/>
</dbReference>
<dbReference type="GO" id="GO:1904680">
    <property type="term" value="F:peptide transmembrane transporter activity"/>
    <property type="evidence" value="ECO:0007669"/>
    <property type="project" value="TreeGrafter"/>
</dbReference>
<dbReference type="Proteomes" id="UP000033648">
    <property type="component" value="Unassembled WGS sequence"/>
</dbReference>
<sequence length="559" mass="60882">MKRSSQLTVVSAFICALALLASGCGSGGSSTDTEGAEQSSSDQTSNNAVVSVHGCEPANPLIPSSAAESCGGQVVDAINSKLIRFDDQGKAHNDLASEIKGNDDMSQYKVTLVDGRKFSDGTPITARSFTRAWSWSANVSNGQLNASFFSDIKGFDDLQKQGVPADAQFSGLKVINDKTFTVDLISPSSTFPIQVGYTSFAPLPESFYKNPKAYGENPVSSGPYKFESWQHNAMIKLRRNDDYDGEVKVRNGGIDYKVYTDLGSAYSDVQAGNLDVIDRIPTSAVKTFMTDSMVQSYNKPGSTLQMFTIPTTMEHFGQDQEGRLRRLAISMAIDRKMLIDKVLGGLGVQPTDFTAPTIPGYAKDLKGSDNLKYNARKAKEYWAKADAISKWPADKSFQMLYSSDGGAKDFYDGMANSIKNTLGIKAEATPVPTFSEFRGNIKKRLYNNAAFRSSWSPDYPSPESYLMSNFASSAADGNGSNDGDYKNPKFDALLKQAAKAKDTDEANRLFQDAEEILLQDMPAVPLYYGNNIGASAKKVHGMRLGWDGYPIFPELSKDQ</sequence>
<organism evidence="4 5">
    <name type="scientific">Bifidobacterium asteroides</name>
    <dbReference type="NCBI Taxonomy" id="1684"/>
    <lineage>
        <taxon>Bacteria</taxon>
        <taxon>Bacillati</taxon>
        <taxon>Actinomycetota</taxon>
        <taxon>Actinomycetes</taxon>
        <taxon>Bifidobacteriales</taxon>
        <taxon>Bifidobacteriaceae</taxon>
        <taxon>Bifidobacterium</taxon>
    </lineage>
</organism>
<dbReference type="PANTHER" id="PTHR30290:SF83">
    <property type="entry name" value="ABC TRANSPORTER SUBSTRATE-BINDING PROTEIN"/>
    <property type="match status" value="1"/>
</dbReference>
<dbReference type="EMBL" id="JWME01000006">
    <property type="protein sequence ID" value="KJY52013.1"/>
    <property type="molecule type" value="Genomic_DNA"/>
</dbReference>
<dbReference type="SUPFAM" id="SSF53850">
    <property type="entry name" value="Periplasmic binding protein-like II"/>
    <property type="match status" value="1"/>
</dbReference>
<accession>A0A0F4L1A6</accession>
<protein>
    <submittedName>
        <fullName evidence="4">ABC transporter, extracellular substrate binding protein</fullName>
    </submittedName>
</protein>
<evidence type="ECO:0000256" key="2">
    <source>
        <dbReference type="SAM" id="SignalP"/>
    </source>
</evidence>
<dbReference type="InterPro" id="IPR000914">
    <property type="entry name" value="SBP_5_dom"/>
</dbReference>
<name>A0A0F4L1A6_9BIFI</name>
<evidence type="ECO:0000313" key="5">
    <source>
        <dbReference type="Proteomes" id="UP000033648"/>
    </source>
</evidence>
<feature type="compositionally biased region" description="Polar residues" evidence="1">
    <location>
        <begin position="31"/>
        <end position="48"/>
    </location>
</feature>
<dbReference type="OrthoDB" id="9046151at2"/>
<dbReference type="GO" id="GO:0015833">
    <property type="term" value="P:peptide transport"/>
    <property type="evidence" value="ECO:0007669"/>
    <property type="project" value="TreeGrafter"/>
</dbReference>